<comment type="caution">
    <text evidence="1">The sequence shown here is derived from an EMBL/GenBank/DDBJ whole genome shotgun (WGS) entry which is preliminary data.</text>
</comment>
<evidence type="ECO:0000313" key="1">
    <source>
        <dbReference type="EMBL" id="MDR7304606.1"/>
    </source>
</evidence>
<organism evidence="1 2">
    <name type="scientific">Haloactinomyces albus</name>
    <dbReference type="NCBI Taxonomy" id="1352928"/>
    <lineage>
        <taxon>Bacteria</taxon>
        <taxon>Bacillati</taxon>
        <taxon>Actinomycetota</taxon>
        <taxon>Actinomycetes</taxon>
        <taxon>Actinopolysporales</taxon>
        <taxon>Actinopolysporaceae</taxon>
        <taxon>Haloactinomyces</taxon>
    </lineage>
</organism>
<evidence type="ECO:0000313" key="2">
    <source>
        <dbReference type="Proteomes" id="UP001180845"/>
    </source>
</evidence>
<reference evidence="1" key="1">
    <citation type="submission" date="2023-07" db="EMBL/GenBank/DDBJ databases">
        <title>Sequencing the genomes of 1000 actinobacteria strains.</title>
        <authorList>
            <person name="Klenk H.-P."/>
        </authorList>
    </citation>
    <scope>NUCLEOTIDE SEQUENCE</scope>
    <source>
        <strain evidence="1">DSM 45977</strain>
    </source>
</reference>
<dbReference type="Proteomes" id="UP001180845">
    <property type="component" value="Unassembled WGS sequence"/>
</dbReference>
<keyword evidence="2" id="KW-1185">Reference proteome</keyword>
<gene>
    <name evidence="1" type="ORF">JOF55_004850</name>
</gene>
<accession>A0AAE3ZIL7</accession>
<dbReference type="EMBL" id="JAVDXW010000002">
    <property type="protein sequence ID" value="MDR7304606.1"/>
    <property type="molecule type" value="Genomic_DNA"/>
</dbReference>
<protein>
    <submittedName>
        <fullName evidence="1">Uncharacterized protein</fullName>
    </submittedName>
</protein>
<sequence length="106" mass="12569">MSEKPPMLQRWRASKRRQAARRNLRTLLNVYCPNLLREFEDAIQERLKWTRKHRKHINRWLSSCSDVESTQLLEDMAATHARLVQVREDLHHFLVTHYPLGGPGTA</sequence>
<name>A0AAE3ZIL7_9ACTN</name>
<proteinExistence type="predicted"/>
<dbReference type="AlphaFoldDB" id="A0AAE3ZIL7"/>